<proteinExistence type="predicted"/>
<feature type="domain" description="Gliding motility-associated protein GldM N-terminal" evidence="3">
    <location>
        <begin position="65"/>
        <end position="201"/>
    </location>
</feature>
<comment type="caution">
    <text evidence="5">The sequence shown here is derived from an EMBL/GenBank/DDBJ whole genome shotgun (WGS) entry which is preliminary data.</text>
</comment>
<reference evidence="5" key="1">
    <citation type="submission" date="2020-10" db="EMBL/GenBank/DDBJ databases">
        <authorList>
            <person name="Gilroy R."/>
        </authorList>
    </citation>
    <scope>NUCLEOTIDE SEQUENCE</scope>
    <source>
        <strain evidence="5">B1-13419</strain>
    </source>
</reference>
<evidence type="ECO:0000259" key="4">
    <source>
        <dbReference type="Pfam" id="PF21602"/>
    </source>
</evidence>
<dbReference type="EMBL" id="JADIMD010000053">
    <property type="protein sequence ID" value="MBO8474424.1"/>
    <property type="molecule type" value="Genomic_DNA"/>
</dbReference>
<dbReference type="AlphaFoldDB" id="A0A9D9NHY6"/>
<dbReference type="InterPro" id="IPR048406">
    <property type="entry name" value="GldM_Ig-like-2"/>
</dbReference>
<evidence type="ECO:0000313" key="5">
    <source>
        <dbReference type="EMBL" id="MBO8474424.1"/>
    </source>
</evidence>
<dbReference type="InterPro" id="IPR022719">
    <property type="entry name" value="Motility-assoc_prot_GldM_C"/>
</dbReference>
<evidence type="ECO:0008006" key="7">
    <source>
        <dbReference type="Google" id="ProtNLM"/>
    </source>
</evidence>
<feature type="domain" description="Gliding motility-associated protein GldM second immunoglobulin-like" evidence="4">
    <location>
        <begin position="255"/>
        <end position="325"/>
    </location>
</feature>
<keyword evidence="1" id="KW-1133">Transmembrane helix</keyword>
<dbReference type="Pfam" id="PF12080">
    <property type="entry name" value="GldM_4th"/>
    <property type="match status" value="1"/>
</dbReference>
<name>A0A9D9NHY6_9BACT</name>
<protein>
    <recommendedName>
        <fullName evidence="7">Gliding motility-associated protein GldM</fullName>
    </recommendedName>
</protein>
<feature type="transmembrane region" description="Helical" evidence="1">
    <location>
        <begin position="12"/>
        <end position="30"/>
    </location>
</feature>
<dbReference type="InterPro" id="IPR022720">
    <property type="entry name" value="Motility-assoc_prot_GldM_N"/>
</dbReference>
<keyword evidence="1" id="KW-0472">Membrane</keyword>
<evidence type="ECO:0000256" key="1">
    <source>
        <dbReference type="SAM" id="Phobius"/>
    </source>
</evidence>
<dbReference type="Pfam" id="PF12081">
    <property type="entry name" value="GldM_1st"/>
    <property type="match status" value="1"/>
</dbReference>
<accession>A0A9D9NHY6</accession>
<dbReference type="Proteomes" id="UP000823757">
    <property type="component" value="Unassembled WGS sequence"/>
</dbReference>
<reference evidence="5" key="2">
    <citation type="journal article" date="2021" name="PeerJ">
        <title>Extensive microbial diversity within the chicken gut microbiome revealed by metagenomics and culture.</title>
        <authorList>
            <person name="Gilroy R."/>
            <person name="Ravi A."/>
            <person name="Getino M."/>
            <person name="Pursley I."/>
            <person name="Horton D.L."/>
            <person name="Alikhan N.F."/>
            <person name="Baker D."/>
            <person name="Gharbi K."/>
            <person name="Hall N."/>
            <person name="Watson M."/>
            <person name="Adriaenssens E.M."/>
            <person name="Foster-Nyarko E."/>
            <person name="Jarju S."/>
            <person name="Secka A."/>
            <person name="Antonio M."/>
            <person name="Oren A."/>
            <person name="Chaudhuri R.R."/>
            <person name="La Ragione R."/>
            <person name="Hildebrand F."/>
            <person name="Pallen M.J."/>
        </authorList>
    </citation>
    <scope>NUCLEOTIDE SEQUENCE</scope>
    <source>
        <strain evidence="5">B1-13419</strain>
    </source>
</reference>
<evidence type="ECO:0000259" key="3">
    <source>
        <dbReference type="Pfam" id="PF12081"/>
    </source>
</evidence>
<gene>
    <name evidence="5" type="ORF">IAB91_03920</name>
</gene>
<evidence type="ECO:0000259" key="2">
    <source>
        <dbReference type="Pfam" id="PF12080"/>
    </source>
</evidence>
<keyword evidence="1" id="KW-0812">Transmembrane</keyword>
<sequence length="445" mass="48744">MAGYRLPPRQKMINLVYIILIAMLAINISADTLDTYSLLERDSGKRVAIIMESNGIQRDAISGEMGAAASIIDSAVNSVTEFMDGLKEEIAKEADKKKYTSADGLKAKDNLDAVPDVMLSALRPQGHVLKEKIDSLKDLMLSFAETETARENINGYLSLEATDNHTSWEKETFRSMPAIGGIAYLNSLQEAILLSEAEILKGFHELREIPGTATAPAQKIPEDSRYVLINKGQKIINADGTLDVPVVYARPAAESVIYAGYDNQVDIMSVGIDMQDIEFSVKGGRGWLDNGRYFIRPDSHADEVYLTMRSSRNHRKIIGEQRFTVNELPLPSPEIIAEKDGETVRYAGNVPIRAAGLAGFLKVEARIETPVHLSFTILGFETVLIKQEGGNVFSASSDGSFFSSEQKELLKNAEPGDKIYITSVLAKAPGDDSTVQLPPINAPVY</sequence>
<organism evidence="5 6">
    <name type="scientific">Candidatus Cryptobacteroides faecigallinarum</name>
    <dbReference type="NCBI Taxonomy" id="2840763"/>
    <lineage>
        <taxon>Bacteria</taxon>
        <taxon>Pseudomonadati</taxon>
        <taxon>Bacteroidota</taxon>
        <taxon>Bacteroidia</taxon>
        <taxon>Bacteroidales</taxon>
        <taxon>Candidatus Cryptobacteroides</taxon>
    </lineage>
</organism>
<dbReference type="Pfam" id="PF21602">
    <property type="entry name" value="GldM_3rd"/>
    <property type="match status" value="1"/>
</dbReference>
<evidence type="ECO:0000313" key="6">
    <source>
        <dbReference type="Proteomes" id="UP000823757"/>
    </source>
</evidence>
<feature type="domain" description="Gliding motility-associated protein GldM C-terminal" evidence="2">
    <location>
        <begin position="331"/>
        <end position="444"/>
    </location>
</feature>